<accession>A0ACA9KYK4</accession>
<comment type="caution">
    <text evidence="1">The sequence shown here is derived from an EMBL/GenBank/DDBJ whole genome shotgun (WGS) entry which is preliminary data.</text>
</comment>
<evidence type="ECO:0000313" key="1">
    <source>
        <dbReference type="EMBL" id="CAG8501105.1"/>
    </source>
</evidence>
<evidence type="ECO:0000313" key="2">
    <source>
        <dbReference type="Proteomes" id="UP000789366"/>
    </source>
</evidence>
<dbReference type="EMBL" id="CAJVPW010002196">
    <property type="protein sequence ID" value="CAG8501105.1"/>
    <property type="molecule type" value="Genomic_DNA"/>
</dbReference>
<proteinExistence type="predicted"/>
<organism evidence="1 2">
    <name type="scientific">Cetraspora pellucida</name>
    <dbReference type="NCBI Taxonomy" id="1433469"/>
    <lineage>
        <taxon>Eukaryota</taxon>
        <taxon>Fungi</taxon>
        <taxon>Fungi incertae sedis</taxon>
        <taxon>Mucoromycota</taxon>
        <taxon>Glomeromycotina</taxon>
        <taxon>Glomeromycetes</taxon>
        <taxon>Diversisporales</taxon>
        <taxon>Gigasporaceae</taxon>
        <taxon>Cetraspora</taxon>
    </lineage>
</organism>
<gene>
    <name evidence="1" type="ORF">SPELUC_LOCUS3019</name>
</gene>
<name>A0ACA9KYK4_9GLOM</name>
<reference evidence="1" key="1">
    <citation type="submission" date="2021-06" db="EMBL/GenBank/DDBJ databases">
        <authorList>
            <person name="Kallberg Y."/>
            <person name="Tangrot J."/>
            <person name="Rosling A."/>
        </authorList>
    </citation>
    <scope>NUCLEOTIDE SEQUENCE</scope>
    <source>
        <strain evidence="1">28 12/20/2015</strain>
    </source>
</reference>
<dbReference type="Proteomes" id="UP000789366">
    <property type="component" value="Unassembled WGS sequence"/>
</dbReference>
<sequence length="103" mass="10766">MFIFWRFSLTFLSLIAALTLFAVLINSSLLNVQFSANLPVVDLSNVKIDTIIPSLLAQESLSPISTLPTTSPPTTSPPTTSSPTALSPTASSPTASTLSPTST</sequence>
<feature type="non-terminal residue" evidence="1">
    <location>
        <position position="103"/>
    </location>
</feature>
<keyword evidence="2" id="KW-1185">Reference proteome</keyword>
<protein>
    <submittedName>
        <fullName evidence="1">10747_t:CDS:1</fullName>
    </submittedName>
</protein>